<dbReference type="EMBL" id="LQZT01000042">
    <property type="protein sequence ID" value="OCW56274.1"/>
    <property type="molecule type" value="Genomic_DNA"/>
</dbReference>
<proteinExistence type="predicted"/>
<dbReference type="Proteomes" id="UP000094795">
    <property type="component" value="Unassembled WGS sequence"/>
</dbReference>
<sequence length="126" mass="13525">MSSFLNSQNRIEFTPDPLGGVIDPEGCHCESESDAVMHYLVGSTGGFRDDVFGFVASVLRDIGTGHGDGLRGIAEIIQRDPRVAAEFVANVLAHGNLLECAGFVYWTTPRGEQWVEIADKGAGEQA</sequence>
<evidence type="ECO:0000313" key="2">
    <source>
        <dbReference type="Proteomes" id="UP000094795"/>
    </source>
</evidence>
<accession>A0A1C1YS15</accession>
<protein>
    <submittedName>
        <fullName evidence="1">Uncharacterized protein</fullName>
    </submittedName>
</protein>
<comment type="caution">
    <text evidence="1">The sequence shown here is derived from an EMBL/GenBank/DDBJ whole genome shotgun (WGS) entry which is preliminary data.</text>
</comment>
<evidence type="ECO:0000313" key="1">
    <source>
        <dbReference type="EMBL" id="OCW56274.1"/>
    </source>
</evidence>
<organism evidence="1 2">
    <name type="scientific">Hoeflea olei</name>
    <dbReference type="NCBI Taxonomy" id="1480615"/>
    <lineage>
        <taxon>Bacteria</taxon>
        <taxon>Pseudomonadati</taxon>
        <taxon>Pseudomonadota</taxon>
        <taxon>Alphaproteobacteria</taxon>
        <taxon>Hyphomicrobiales</taxon>
        <taxon>Rhizobiaceae</taxon>
        <taxon>Hoeflea</taxon>
    </lineage>
</organism>
<dbReference type="OrthoDB" id="9759709at2"/>
<reference evidence="1 2" key="1">
    <citation type="submission" date="2015-12" db="EMBL/GenBank/DDBJ databases">
        <authorList>
            <person name="Shamseldin A."/>
            <person name="Moawad H."/>
            <person name="Abd El-Rahim W.M."/>
            <person name="Sadowsky M.J."/>
        </authorList>
    </citation>
    <scope>NUCLEOTIDE SEQUENCE [LARGE SCALE GENOMIC DNA]</scope>
    <source>
        <strain evidence="1 2">JC234</strain>
    </source>
</reference>
<dbReference type="RefSeq" id="WP_066182156.1">
    <property type="nucleotide sequence ID" value="NZ_LQZT01000042.1"/>
</dbReference>
<gene>
    <name evidence="1" type="ORF">AWJ14_19460</name>
</gene>
<dbReference type="STRING" id="1480615.AWJ14_19460"/>
<keyword evidence="2" id="KW-1185">Reference proteome</keyword>
<dbReference type="AlphaFoldDB" id="A0A1C1YS15"/>
<name>A0A1C1YS15_9HYPH</name>